<name>A0ABS2AF01_9ACTN</name>
<dbReference type="SUPFAM" id="SSF46894">
    <property type="entry name" value="C-terminal effector domain of the bipartite response regulators"/>
    <property type="match status" value="1"/>
</dbReference>
<dbReference type="PANTHER" id="PTHR47691:SF3">
    <property type="entry name" value="HTH-TYPE TRANSCRIPTIONAL REGULATOR RV0890C-RELATED"/>
    <property type="match status" value="1"/>
</dbReference>
<gene>
    <name evidence="6" type="ORF">JIG36_22925</name>
</gene>
<feature type="domain" description="Bacterial transcriptional activator" evidence="5">
    <location>
        <begin position="88"/>
        <end position="233"/>
    </location>
</feature>
<dbReference type="SMART" id="SM01043">
    <property type="entry name" value="BTAD"/>
    <property type="match status" value="1"/>
</dbReference>
<reference evidence="6 7" key="1">
    <citation type="submission" date="2021-01" db="EMBL/GenBank/DDBJ databases">
        <title>Actinoplanes sp. nov. LDG1-06 isolated from lichen.</title>
        <authorList>
            <person name="Saeng-In P."/>
            <person name="Phongsopitanun W."/>
            <person name="Kanchanasin P."/>
            <person name="Yuki M."/>
            <person name="Kudo T."/>
            <person name="Ohkuma M."/>
            <person name="Tanasupawat S."/>
        </authorList>
    </citation>
    <scope>NUCLEOTIDE SEQUENCE [LARGE SCALE GENOMIC DNA]</scope>
    <source>
        <strain evidence="6 7">LDG1-06</strain>
    </source>
</reference>
<protein>
    <submittedName>
        <fullName evidence="6">AfsR/SARP family transcriptional regulator</fullName>
    </submittedName>
</protein>
<dbReference type="Pfam" id="PF03704">
    <property type="entry name" value="BTAD"/>
    <property type="match status" value="1"/>
</dbReference>
<evidence type="ECO:0000313" key="6">
    <source>
        <dbReference type="EMBL" id="MBM2618418.1"/>
    </source>
</evidence>
<dbReference type="PANTHER" id="PTHR47691">
    <property type="entry name" value="REGULATOR-RELATED"/>
    <property type="match status" value="1"/>
</dbReference>
<dbReference type="CDD" id="cd15831">
    <property type="entry name" value="BTAD"/>
    <property type="match status" value="1"/>
</dbReference>
<feature type="domain" description="OmpR/PhoB-type" evidence="4">
    <location>
        <begin position="13"/>
        <end position="81"/>
    </location>
</feature>
<feature type="compositionally biased region" description="Polar residues" evidence="3">
    <location>
        <begin position="568"/>
        <end position="609"/>
    </location>
</feature>
<sequence>MPYGVLGPTLAGRSAVTGGARQRALLARLLLDAGRTVPLPRLIDDVYGDDPPAGVVNAVQSGVSRLRRDIPISYDGSGYRLDVEPDEVDVHRFVRLAVAGREALRQRDYETASAHLSEALDLWRGEALADVRSAPFAAEAASRLEESRRQAVEDRVEAGLALRPSGDAVDELRALLAAAPLREHAWALLMRALAAGGRPAEALAVFDQARQILAEELGTDPSPELSAVHTSVLRGGGPATPKHRLPAQLSSFVGRDDDLDRVARSLRTARLVTLLGPGGAGKTRLSLEVAARHTGAEACLVELAGAGPDDVPRAVSDALGLRETGLRDRRSDGPDTVERLLAALSTRDVLLVLDNCEHVIAAAAALAARLLAGCANLRVLATSREPLGVTGEVRLPVPGLPTDVAVRLFADRAAEVAPGFTLDASTEPAVRAIVRTLDGLPLAVELAAARLPVLPVDELARRVEDRFRVLSRGSSTAAERHRTLRNVVAWSWDLLTEPERALARRFTVFRGSGGLDAIEQVCGLGADTLDVLDDLVGKSLIERDGARYRMLSTIRAFCAEQLSESTTSAHLSEHTTSAHLSEHTTSAHLSEHTTSAHLSEHTTSAHLSDTNTTTPPNERNTTARPRETGSNAQLSERNATAQPTGTDINAQLSASESDTIVRAHAAYFLSFAQTADAHLRTSGQLEWLDRLDADRDNLHAALRHGPPEVGLRLVAALSFYWWLRGARGEASALARELLGRVGLAAPAGLAEEYVLCTINAGLTGPAVPGAHPALYLSTLERPPTQPFLLYLSAIAAGPPAEFQDHLIEVQDALMARLKGSPWAEALAGIGGGWLALFDGHPERSTPEFEKALAGFRALGERWGMMLALSGLAEMAVFRGDHAAARAPMDEALRLAAELRSQVDLADLLRSRGEARMLSGDHAGAADDFAHALRLAAECGAPELTAATRLAEGKLALRAGDPQRAYELCLTALDECPSGYYTAEGTRLTIYLALGRVAEARNDPQEAAAWYRRVTPDVGGPDGANAVAEATKALAALGMN</sequence>
<dbReference type="InterPro" id="IPR011990">
    <property type="entry name" value="TPR-like_helical_dom_sf"/>
</dbReference>
<dbReference type="Pfam" id="PF25872">
    <property type="entry name" value="HTH_77"/>
    <property type="match status" value="1"/>
</dbReference>
<accession>A0ABS2AF01</accession>
<dbReference type="InterPro" id="IPR027417">
    <property type="entry name" value="P-loop_NTPase"/>
</dbReference>
<dbReference type="Gene3D" id="1.10.10.10">
    <property type="entry name" value="Winged helix-like DNA-binding domain superfamily/Winged helix DNA-binding domain"/>
    <property type="match status" value="1"/>
</dbReference>
<dbReference type="InterPro" id="IPR005158">
    <property type="entry name" value="BTAD"/>
</dbReference>
<dbReference type="InterPro" id="IPR001867">
    <property type="entry name" value="OmpR/PhoB-type_DNA-bd"/>
</dbReference>
<dbReference type="SUPFAM" id="SSF52540">
    <property type="entry name" value="P-loop containing nucleoside triphosphate hydrolases"/>
    <property type="match status" value="1"/>
</dbReference>
<feature type="compositionally biased region" description="Low complexity" evidence="3">
    <location>
        <begin position="610"/>
        <end position="623"/>
    </location>
</feature>
<organism evidence="6 7">
    <name type="scientific">Paractinoplanes ovalisporus</name>
    <dbReference type="NCBI Taxonomy" id="2810368"/>
    <lineage>
        <taxon>Bacteria</taxon>
        <taxon>Bacillati</taxon>
        <taxon>Actinomycetota</taxon>
        <taxon>Actinomycetes</taxon>
        <taxon>Micromonosporales</taxon>
        <taxon>Micromonosporaceae</taxon>
        <taxon>Paractinoplanes</taxon>
    </lineage>
</organism>
<dbReference type="InterPro" id="IPR036388">
    <property type="entry name" value="WH-like_DNA-bd_sf"/>
</dbReference>
<dbReference type="InterPro" id="IPR019734">
    <property type="entry name" value="TPR_rpt"/>
</dbReference>
<evidence type="ECO:0000313" key="7">
    <source>
        <dbReference type="Proteomes" id="UP000632138"/>
    </source>
</evidence>
<dbReference type="SUPFAM" id="SSF48452">
    <property type="entry name" value="TPR-like"/>
    <property type="match status" value="2"/>
</dbReference>
<dbReference type="InterPro" id="IPR016032">
    <property type="entry name" value="Sig_transdc_resp-reg_C-effctor"/>
</dbReference>
<evidence type="ECO:0000256" key="2">
    <source>
        <dbReference type="ARBA" id="ARBA00023125"/>
    </source>
</evidence>
<keyword evidence="2" id="KW-0238">DNA-binding</keyword>
<evidence type="ECO:0000256" key="1">
    <source>
        <dbReference type="ARBA" id="ARBA00005820"/>
    </source>
</evidence>
<dbReference type="SMART" id="SM00028">
    <property type="entry name" value="TPR"/>
    <property type="match status" value="5"/>
</dbReference>
<dbReference type="EMBL" id="JAENHP010000007">
    <property type="protein sequence ID" value="MBM2618418.1"/>
    <property type="molecule type" value="Genomic_DNA"/>
</dbReference>
<comment type="similarity">
    <text evidence="1">Belongs to the AfsR/DnrI/RedD regulatory family.</text>
</comment>
<comment type="caution">
    <text evidence="6">The sequence shown here is derived from an EMBL/GenBank/DDBJ whole genome shotgun (WGS) entry which is preliminary data.</text>
</comment>
<proteinExistence type="inferred from homology"/>
<feature type="region of interest" description="Disordered" evidence="3">
    <location>
        <begin position="568"/>
        <end position="645"/>
    </location>
</feature>
<dbReference type="Proteomes" id="UP000632138">
    <property type="component" value="Unassembled WGS sequence"/>
</dbReference>
<dbReference type="Pfam" id="PF13401">
    <property type="entry name" value="AAA_22"/>
    <property type="match status" value="1"/>
</dbReference>
<dbReference type="PRINTS" id="PR00364">
    <property type="entry name" value="DISEASERSIST"/>
</dbReference>
<dbReference type="InterPro" id="IPR049945">
    <property type="entry name" value="AAA_22"/>
</dbReference>
<evidence type="ECO:0000256" key="3">
    <source>
        <dbReference type="SAM" id="MobiDB-lite"/>
    </source>
</evidence>
<dbReference type="Gene3D" id="1.25.40.10">
    <property type="entry name" value="Tetratricopeptide repeat domain"/>
    <property type="match status" value="3"/>
</dbReference>
<keyword evidence="7" id="KW-1185">Reference proteome</keyword>
<dbReference type="SMART" id="SM00862">
    <property type="entry name" value="Trans_reg_C"/>
    <property type="match status" value="1"/>
</dbReference>
<evidence type="ECO:0000259" key="4">
    <source>
        <dbReference type="SMART" id="SM00862"/>
    </source>
</evidence>
<evidence type="ECO:0000259" key="5">
    <source>
        <dbReference type="SMART" id="SM01043"/>
    </source>
</evidence>
<dbReference type="InterPro" id="IPR058852">
    <property type="entry name" value="HTH_77"/>
</dbReference>
<dbReference type="RefSeq" id="WP_236048093.1">
    <property type="nucleotide sequence ID" value="NZ_JAENHP010000007.1"/>
</dbReference>
<feature type="compositionally biased region" description="Polar residues" evidence="3">
    <location>
        <begin position="628"/>
        <end position="645"/>
    </location>
</feature>